<reference evidence="1" key="1">
    <citation type="submission" date="2020-04" db="EMBL/GenBank/DDBJ databases">
        <authorList>
            <person name="Chiriac C."/>
            <person name="Salcher M."/>
            <person name="Ghai R."/>
            <person name="Kavagutti S V."/>
        </authorList>
    </citation>
    <scope>NUCLEOTIDE SEQUENCE</scope>
</reference>
<sequence length="132" mass="14518">MARPPTPAAILKLRGSFKAHPERVREDAPGAGTFDESPPDCLTGAEIAAWKEMVAALPRVALTGSERPGVTQMARLWATLKATHPASPDFKKLDDSFRQWCVQMGMTVVARVKLGSHENQKQQNEFTSFRGE</sequence>
<accession>A0A6J5N5F3</accession>
<name>A0A6J5N5F3_9CAUD</name>
<dbReference type="EMBL" id="LR796592">
    <property type="protein sequence ID" value="CAB4152503.1"/>
    <property type="molecule type" value="Genomic_DNA"/>
</dbReference>
<gene>
    <name evidence="1" type="ORF">UFOVP605_10</name>
</gene>
<evidence type="ECO:0000313" key="1">
    <source>
        <dbReference type="EMBL" id="CAB4152503.1"/>
    </source>
</evidence>
<protein>
    <submittedName>
        <fullName evidence="1">Uncharacterized protein</fullName>
    </submittedName>
</protein>
<organism evidence="1">
    <name type="scientific">uncultured Caudovirales phage</name>
    <dbReference type="NCBI Taxonomy" id="2100421"/>
    <lineage>
        <taxon>Viruses</taxon>
        <taxon>Duplodnaviria</taxon>
        <taxon>Heunggongvirae</taxon>
        <taxon>Uroviricota</taxon>
        <taxon>Caudoviricetes</taxon>
        <taxon>Peduoviridae</taxon>
        <taxon>Maltschvirus</taxon>
        <taxon>Maltschvirus maltsch</taxon>
    </lineage>
</organism>
<proteinExistence type="predicted"/>